<organism evidence="7 8">
    <name type="scientific">Maliponia aquimaris</name>
    <dbReference type="NCBI Taxonomy" id="1673631"/>
    <lineage>
        <taxon>Bacteria</taxon>
        <taxon>Pseudomonadati</taxon>
        <taxon>Pseudomonadota</taxon>
        <taxon>Alphaproteobacteria</taxon>
        <taxon>Rhodobacterales</taxon>
        <taxon>Paracoccaceae</taxon>
        <taxon>Maliponia</taxon>
    </lineage>
</organism>
<evidence type="ECO:0000256" key="2">
    <source>
        <dbReference type="ARBA" id="ARBA00022691"/>
    </source>
</evidence>
<dbReference type="Pfam" id="PF13186">
    <property type="entry name" value="SPASM"/>
    <property type="match status" value="1"/>
</dbReference>
<dbReference type="Proteomes" id="UP000207598">
    <property type="component" value="Unassembled WGS sequence"/>
</dbReference>
<evidence type="ECO:0000256" key="4">
    <source>
        <dbReference type="ARBA" id="ARBA00023004"/>
    </source>
</evidence>
<name>A0A238KXG5_9RHOB</name>
<dbReference type="PANTHER" id="PTHR11228">
    <property type="entry name" value="RADICAL SAM DOMAIN PROTEIN"/>
    <property type="match status" value="1"/>
</dbReference>
<proteinExistence type="predicted"/>
<comment type="cofactor">
    <cofactor evidence="1">
        <name>[4Fe-4S] cluster</name>
        <dbReference type="ChEBI" id="CHEBI:49883"/>
    </cofactor>
</comment>
<dbReference type="GO" id="GO:0051536">
    <property type="term" value="F:iron-sulfur cluster binding"/>
    <property type="evidence" value="ECO:0007669"/>
    <property type="project" value="UniProtKB-KW"/>
</dbReference>
<dbReference type="GO" id="GO:0003824">
    <property type="term" value="F:catalytic activity"/>
    <property type="evidence" value="ECO:0007669"/>
    <property type="project" value="InterPro"/>
</dbReference>
<protein>
    <submittedName>
        <fullName evidence="7">Molybdenum cofactor biosynthesis protein A</fullName>
    </submittedName>
</protein>
<keyword evidence="5" id="KW-0411">Iron-sulfur</keyword>
<keyword evidence="2" id="KW-0949">S-adenosyl-L-methionine</keyword>
<gene>
    <name evidence="7" type="ORF">MAA8898_03675</name>
</gene>
<dbReference type="InterPro" id="IPR058240">
    <property type="entry name" value="rSAM_sf"/>
</dbReference>
<dbReference type="PROSITE" id="PS51918">
    <property type="entry name" value="RADICAL_SAM"/>
    <property type="match status" value="1"/>
</dbReference>
<dbReference type="SUPFAM" id="SSF102114">
    <property type="entry name" value="Radical SAM enzymes"/>
    <property type="match status" value="1"/>
</dbReference>
<evidence type="ECO:0000313" key="7">
    <source>
        <dbReference type="EMBL" id="SMX47505.1"/>
    </source>
</evidence>
<feature type="domain" description="Radical SAM core" evidence="6">
    <location>
        <begin position="106"/>
        <end position="335"/>
    </location>
</feature>
<dbReference type="CDD" id="cd01335">
    <property type="entry name" value="Radical_SAM"/>
    <property type="match status" value="1"/>
</dbReference>
<keyword evidence="3" id="KW-0479">Metal-binding</keyword>
<dbReference type="Gene3D" id="3.20.20.70">
    <property type="entry name" value="Aldolase class I"/>
    <property type="match status" value="2"/>
</dbReference>
<evidence type="ECO:0000256" key="3">
    <source>
        <dbReference type="ARBA" id="ARBA00022723"/>
    </source>
</evidence>
<dbReference type="CDD" id="cd21109">
    <property type="entry name" value="SPASM"/>
    <property type="match status" value="1"/>
</dbReference>
<evidence type="ECO:0000256" key="1">
    <source>
        <dbReference type="ARBA" id="ARBA00001966"/>
    </source>
</evidence>
<keyword evidence="4" id="KW-0408">Iron</keyword>
<dbReference type="PANTHER" id="PTHR11228:SF7">
    <property type="entry name" value="PQQA PEPTIDE CYCLASE"/>
    <property type="match status" value="1"/>
</dbReference>
<dbReference type="RefSeq" id="WP_094022450.1">
    <property type="nucleotide sequence ID" value="NZ_FXYF01000011.1"/>
</dbReference>
<dbReference type="EMBL" id="FXYF01000011">
    <property type="protein sequence ID" value="SMX47505.1"/>
    <property type="molecule type" value="Genomic_DNA"/>
</dbReference>
<evidence type="ECO:0000313" key="8">
    <source>
        <dbReference type="Proteomes" id="UP000207598"/>
    </source>
</evidence>
<dbReference type="InterPro" id="IPR007197">
    <property type="entry name" value="rSAM"/>
</dbReference>
<dbReference type="OrthoDB" id="9782387at2"/>
<dbReference type="InterPro" id="IPR050377">
    <property type="entry name" value="Radical_SAM_PqqE_MftC-like"/>
</dbReference>
<accession>A0A238KXG5</accession>
<evidence type="ECO:0000259" key="6">
    <source>
        <dbReference type="PROSITE" id="PS51918"/>
    </source>
</evidence>
<dbReference type="InterPro" id="IPR013785">
    <property type="entry name" value="Aldolase_TIM"/>
</dbReference>
<dbReference type="SFLD" id="SFLDS00029">
    <property type="entry name" value="Radical_SAM"/>
    <property type="match status" value="1"/>
</dbReference>
<dbReference type="SFLD" id="SFLDG01067">
    <property type="entry name" value="SPASM/twitch_domain_containing"/>
    <property type="match status" value="1"/>
</dbReference>
<dbReference type="GO" id="GO:0046872">
    <property type="term" value="F:metal ion binding"/>
    <property type="evidence" value="ECO:0007669"/>
    <property type="project" value="UniProtKB-KW"/>
</dbReference>
<keyword evidence="8" id="KW-1185">Reference proteome</keyword>
<dbReference type="AlphaFoldDB" id="A0A238KXG5"/>
<reference evidence="7 8" key="1">
    <citation type="submission" date="2017-05" db="EMBL/GenBank/DDBJ databases">
        <authorList>
            <person name="Song R."/>
            <person name="Chenine A.L."/>
            <person name="Ruprecht R.M."/>
        </authorList>
    </citation>
    <scope>NUCLEOTIDE SEQUENCE [LARGE SCALE GENOMIC DNA]</scope>
    <source>
        <strain evidence="7 8">CECT 8898</strain>
    </source>
</reference>
<dbReference type="Pfam" id="PF04055">
    <property type="entry name" value="Radical_SAM"/>
    <property type="match status" value="1"/>
</dbReference>
<dbReference type="InterPro" id="IPR023885">
    <property type="entry name" value="4Fe4S-binding_SPASM_dom"/>
</dbReference>
<sequence length="483" mass="54118">MADGPFNLKHPHPSAFLVPDDGRPKRCKWIEDSLTILSDGHVTCGLDDPHGLRSFGHVGRQSLAEIFANPEFDRLREGLRNGLKCRDCGLAEPLDGPRTGPLPPRPDLPRRVVIEPTIRCNLRCPQGSCIPNNDPAIRTRDVDDLTPELLRRILEQVDGTLEGVYFFNYGDPFLHRGAPQMIADIRAAAPQAHIVTSTNGIPLASARKAEAVVMAGLDEIVFSISGMTEDSYARYHVNGRLATALKGLRQMCEARAAAGSARPRIVWRYLVFHWTDSRDQIDAAIALAQELGVDRFSLHLTQHPHDARSFRIVPGSKEYMRYRRYIDTAHGYDRSQGSVTGLYPAERHPGPLLVRWTGPRARVPAVTRPDGSLRLYLTASAPDETEASGTWVVLRTAWRQGYRVFVPYRRWGELRLPVPPRLHHRPYQRVTLVAETPWCPAEAWPGTPDPRWLGVMTSVRPPGTEVEPLVPQRATLLQHRIAL</sequence>
<evidence type="ECO:0000256" key="5">
    <source>
        <dbReference type="ARBA" id="ARBA00023014"/>
    </source>
</evidence>